<dbReference type="InterPro" id="IPR011110">
    <property type="entry name" value="Reg_prop"/>
</dbReference>
<dbReference type="PANTHER" id="PTHR34220">
    <property type="entry name" value="SENSOR HISTIDINE KINASE YPDA"/>
    <property type="match status" value="1"/>
</dbReference>
<dbReference type="RefSeq" id="WP_138283161.1">
    <property type="nucleotide sequence ID" value="NZ_BMGE01000006.1"/>
</dbReference>
<evidence type="ECO:0000256" key="1">
    <source>
        <dbReference type="SAM" id="Phobius"/>
    </source>
</evidence>
<evidence type="ECO:0000256" key="2">
    <source>
        <dbReference type="SAM" id="SignalP"/>
    </source>
</evidence>
<dbReference type="SMART" id="SM00065">
    <property type="entry name" value="GAF"/>
    <property type="match status" value="1"/>
</dbReference>
<dbReference type="InterPro" id="IPR050640">
    <property type="entry name" value="Bact_2-comp_sensor_kinase"/>
</dbReference>
<proteinExistence type="predicted"/>
<dbReference type="InterPro" id="IPR036890">
    <property type="entry name" value="HATPase_C_sf"/>
</dbReference>
<dbReference type="InterPro" id="IPR029016">
    <property type="entry name" value="GAF-like_dom_sf"/>
</dbReference>
<feature type="signal peptide" evidence="2">
    <location>
        <begin position="1"/>
        <end position="20"/>
    </location>
</feature>
<organism evidence="4 5">
    <name type="scientific">Dyadobacter sediminis</name>
    <dbReference type="NCBI Taxonomy" id="1493691"/>
    <lineage>
        <taxon>Bacteria</taxon>
        <taxon>Pseudomonadati</taxon>
        <taxon>Bacteroidota</taxon>
        <taxon>Cytophagia</taxon>
        <taxon>Cytophagales</taxon>
        <taxon>Spirosomataceae</taxon>
        <taxon>Dyadobacter</taxon>
    </lineage>
</organism>
<sequence>MIRKALIYLLLLLSFTSTSAQFVFQNIREEDGLSAKEVRSLYSDKDGFLWIGTTNGLNRFDGASVKQYMGFRNEKNIFITSILPLSSNKELMLGTNNGIAIFNKLTGEFYRNKNFTNIENEIILAIRTDHKNRTWILTSKAVFLYANSKLNEAKAVIPSARVIRNRQFSSLAFIWDPHRKGFWLGGSNTYFIDCAKDIVFSKEYNPSEIPVLKQSEVFAIAVDKRADVWYGSDKESSLSFWNHKTNQVTTYYELDGINLNGFNNIFIDSKERIWVSTYLFAGFLKVPGQPFRKIPYSQNQKYSVGYGFFNEAIEDPEGNVWLGTINGVSKNPVIAPLQAIYELPSFKSFLETGFSHANSIVIDGQYLIACKADGIIKYNMVTRKHERYAVTKKKKLIRNLFDKAVKLNETWWFAGYDGIYTLHEKSLKRLKEVKQAPASFIFTDNEGNMWFQIWNDAIYRYNPKTKKYIRFDGKNPRYGLFNYDNATGYLVTKKGDVLFAMKGVGILKFHNATEQLFVNKIVNANDFEILSSSMLEDETGNIWLGIKDRGIIKINQQGVLLDSINTRNGLPSDNVNSITMDGRGFIWAATREGLVFFNPVTKEVTNVDIDFGKTLQNYWNYVTFSNGKIYLVMLDQVVAINPYLFSRISVKKPPHITSVRIFEKEHIFNPKEVLQLEPEQNYIRFQYSSLNHRDIPSLQYSYQLKGIDKKWINSGRSLVAAYNSIPPGKYIFKVRSTDANGKWMKTATTLQVTILPHWWQTWWFLAILAVLVAISLGVWYRHYLRNRQKQIIDSTINYFIDSIYGGNTVNEICWDIARTCTTEFYFEDCSVFLFNRKKNLIVQNSFYGLNNTKVQELTNPLEFKTGQGIVGTVAEEKKPIVVPDTSKDERYIAVDRSKRSEICIPILHEGKLLGVIDSEHSHKNFFNKEHVRALVAIASISASKIAEAQIREEALDKERMLSEINRMLADSQLMALRAQMNPHFVFNCLNSIQECIITEKYPEASRYLNKFSKLFRMVLSNSDKNLITIKEEEDVLHLYLQLEQMRFDNSFSYEILVDDELETEDIVLPSMLLQPYVENALWHGLMHKNGDRKLTISFTKINEEIFECRIEDNGIGRKKSFEIKEYVSKAKRHKSKGLQISKDRLDILQKQGQHAALHIVDKYDDEGNALGTLIIIELSTLMEDI</sequence>
<dbReference type="Proteomes" id="UP000309788">
    <property type="component" value="Unassembled WGS sequence"/>
</dbReference>
<feature type="domain" description="GAF" evidence="3">
    <location>
        <begin position="808"/>
        <end position="955"/>
    </location>
</feature>
<reference evidence="4 5" key="1">
    <citation type="submission" date="2019-05" db="EMBL/GenBank/DDBJ databases">
        <authorList>
            <person name="Qu J.-H."/>
        </authorList>
    </citation>
    <scope>NUCLEOTIDE SEQUENCE [LARGE SCALE GENOMIC DNA]</scope>
    <source>
        <strain evidence="4 5">Z12</strain>
    </source>
</reference>
<accession>A0A5R9K7G3</accession>
<dbReference type="InterPro" id="IPR003018">
    <property type="entry name" value="GAF"/>
</dbReference>
<feature type="chain" id="PRO_5024270048" evidence="2">
    <location>
        <begin position="21"/>
        <end position="1185"/>
    </location>
</feature>
<keyword evidence="5" id="KW-1185">Reference proteome</keyword>
<dbReference type="SUPFAM" id="SSF55874">
    <property type="entry name" value="ATPase domain of HSP90 chaperone/DNA topoisomerase II/histidine kinase"/>
    <property type="match status" value="1"/>
</dbReference>
<dbReference type="Pfam" id="PF07494">
    <property type="entry name" value="Reg_prop"/>
    <property type="match status" value="2"/>
</dbReference>
<dbReference type="Gene3D" id="2.60.40.10">
    <property type="entry name" value="Immunoglobulins"/>
    <property type="match status" value="1"/>
</dbReference>
<keyword evidence="1" id="KW-0472">Membrane</keyword>
<keyword evidence="1" id="KW-1133">Transmembrane helix</keyword>
<dbReference type="InterPro" id="IPR011123">
    <property type="entry name" value="Y_Y_Y"/>
</dbReference>
<dbReference type="InterPro" id="IPR015943">
    <property type="entry name" value="WD40/YVTN_repeat-like_dom_sf"/>
</dbReference>
<dbReference type="Pfam" id="PF13185">
    <property type="entry name" value="GAF_2"/>
    <property type="match status" value="1"/>
</dbReference>
<dbReference type="Gene3D" id="3.30.450.40">
    <property type="match status" value="1"/>
</dbReference>
<dbReference type="SUPFAM" id="SSF101898">
    <property type="entry name" value="NHL repeat"/>
    <property type="match status" value="2"/>
</dbReference>
<name>A0A5R9K7G3_9BACT</name>
<dbReference type="SUPFAM" id="SSF55781">
    <property type="entry name" value="GAF domain-like"/>
    <property type="match status" value="1"/>
</dbReference>
<evidence type="ECO:0000313" key="5">
    <source>
        <dbReference type="Proteomes" id="UP000309788"/>
    </source>
</evidence>
<dbReference type="PANTHER" id="PTHR34220:SF7">
    <property type="entry name" value="SENSOR HISTIDINE KINASE YPDA"/>
    <property type="match status" value="1"/>
</dbReference>
<dbReference type="OrthoDB" id="6190788at2"/>
<dbReference type="Pfam" id="PF06580">
    <property type="entry name" value="His_kinase"/>
    <property type="match status" value="1"/>
</dbReference>
<evidence type="ECO:0000313" key="4">
    <source>
        <dbReference type="EMBL" id="TLU89808.1"/>
    </source>
</evidence>
<dbReference type="EMBL" id="VCEI01000029">
    <property type="protein sequence ID" value="TLU89808.1"/>
    <property type="molecule type" value="Genomic_DNA"/>
</dbReference>
<dbReference type="GO" id="GO:0000155">
    <property type="term" value="F:phosphorelay sensor kinase activity"/>
    <property type="evidence" value="ECO:0007669"/>
    <property type="project" value="InterPro"/>
</dbReference>
<dbReference type="AlphaFoldDB" id="A0A5R9K7G3"/>
<dbReference type="GO" id="GO:0016020">
    <property type="term" value="C:membrane"/>
    <property type="evidence" value="ECO:0007669"/>
    <property type="project" value="InterPro"/>
</dbReference>
<comment type="caution">
    <text evidence="4">The sequence shown here is derived from an EMBL/GenBank/DDBJ whole genome shotgun (WGS) entry which is preliminary data.</text>
</comment>
<dbReference type="InterPro" id="IPR013783">
    <property type="entry name" value="Ig-like_fold"/>
</dbReference>
<feature type="transmembrane region" description="Helical" evidence="1">
    <location>
        <begin position="762"/>
        <end position="780"/>
    </location>
</feature>
<dbReference type="InterPro" id="IPR010559">
    <property type="entry name" value="Sig_transdc_His_kin_internal"/>
</dbReference>
<keyword evidence="2" id="KW-0732">Signal</keyword>
<gene>
    <name evidence="4" type="ORF">FEM55_19935</name>
</gene>
<keyword evidence="1" id="KW-0812">Transmembrane</keyword>
<dbReference type="Gene3D" id="2.130.10.10">
    <property type="entry name" value="YVTN repeat-like/Quinoprotein amine dehydrogenase"/>
    <property type="match status" value="2"/>
</dbReference>
<dbReference type="Gene3D" id="3.30.565.10">
    <property type="entry name" value="Histidine kinase-like ATPase, C-terminal domain"/>
    <property type="match status" value="1"/>
</dbReference>
<dbReference type="Pfam" id="PF07495">
    <property type="entry name" value="Y_Y_Y"/>
    <property type="match status" value="1"/>
</dbReference>
<evidence type="ECO:0000259" key="3">
    <source>
        <dbReference type="SMART" id="SM00065"/>
    </source>
</evidence>
<protein>
    <submittedName>
        <fullName evidence="4">GAF domain-containing protein</fullName>
    </submittedName>
</protein>